<evidence type="ECO:0000313" key="3">
    <source>
        <dbReference type="Proteomes" id="UP000237271"/>
    </source>
</evidence>
<dbReference type="AlphaFoldDB" id="A0A2P4YRN3"/>
<protein>
    <submittedName>
        <fullName evidence="2">Uncharacterized protein</fullName>
    </submittedName>
</protein>
<evidence type="ECO:0000313" key="2">
    <source>
        <dbReference type="EMBL" id="POM80483.1"/>
    </source>
</evidence>
<reference evidence="2 3" key="1">
    <citation type="journal article" date="2017" name="Genome Biol. Evol.">
        <title>Phytophthora megakarya and P. palmivora, closely related causal agents of cacao black pod rot, underwent increases in genome sizes and gene numbers by different mechanisms.</title>
        <authorList>
            <person name="Ali S.S."/>
            <person name="Shao J."/>
            <person name="Lary D.J."/>
            <person name="Kronmiller B."/>
            <person name="Shen D."/>
            <person name="Strem M.D."/>
            <person name="Amoako-Attah I."/>
            <person name="Akrofi A.Y."/>
            <person name="Begoude B.A."/>
            <person name="Ten Hoopen G.M."/>
            <person name="Coulibaly K."/>
            <person name="Kebe B.I."/>
            <person name="Melnick R.L."/>
            <person name="Guiltinan M.J."/>
            <person name="Tyler B.M."/>
            <person name="Meinhardt L.W."/>
            <person name="Bailey B.A."/>
        </authorList>
    </citation>
    <scope>NUCLEOTIDE SEQUENCE [LARGE SCALE GENOMIC DNA]</scope>
    <source>
        <strain evidence="3">sbr112.9</strain>
    </source>
</reference>
<feature type="region of interest" description="Disordered" evidence="1">
    <location>
        <begin position="13"/>
        <end position="34"/>
    </location>
</feature>
<comment type="caution">
    <text evidence="2">The sequence shown here is derived from an EMBL/GenBank/DDBJ whole genome shotgun (WGS) entry which is preliminary data.</text>
</comment>
<name>A0A2P4YRN3_9STRA</name>
<accession>A0A2P4YRN3</accession>
<evidence type="ECO:0000256" key="1">
    <source>
        <dbReference type="SAM" id="MobiDB-lite"/>
    </source>
</evidence>
<feature type="compositionally biased region" description="Acidic residues" evidence="1">
    <location>
        <begin position="15"/>
        <end position="34"/>
    </location>
</feature>
<sequence length="195" mass="21147">MLHRILGVFVHESNSDDEEEQIAGDGNEEDESEDPIDIGAAICGILVVCEGSMFEKLKCCAALISDDDRASTLKGEGEGEEEIDGPMVTLETIKSSLMCFLMAFYGMSSSLSAEVARYSAELGADAVLQSFIESSIQDATDLTFEKEVSLREFSDWFSESGYPSHPWLELAVLNHWPAAINVCGSNGINDSGDED</sequence>
<keyword evidence="3" id="KW-1185">Reference proteome</keyword>
<dbReference type="EMBL" id="NCKW01000437">
    <property type="protein sequence ID" value="POM80483.1"/>
    <property type="molecule type" value="Genomic_DNA"/>
</dbReference>
<gene>
    <name evidence="2" type="ORF">PHPALM_1678</name>
</gene>
<organism evidence="2 3">
    <name type="scientific">Phytophthora palmivora</name>
    <dbReference type="NCBI Taxonomy" id="4796"/>
    <lineage>
        <taxon>Eukaryota</taxon>
        <taxon>Sar</taxon>
        <taxon>Stramenopiles</taxon>
        <taxon>Oomycota</taxon>
        <taxon>Peronosporomycetes</taxon>
        <taxon>Peronosporales</taxon>
        <taxon>Peronosporaceae</taxon>
        <taxon>Phytophthora</taxon>
    </lineage>
</organism>
<proteinExistence type="predicted"/>
<dbReference type="Proteomes" id="UP000237271">
    <property type="component" value="Unassembled WGS sequence"/>
</dbReference>